<dbReference type="EMBL" id="CP039704">
    <property type="protein sequence ID" value="QCI79250.1"/>
    <property type="molecule type" value="Genomic_DNA"/>
</dbReference>
<proteinExistence type="predicted"/>
<evidence type="ECO:0000313" key="2">
    <source>
        <dbReference type="Proteomes" id="UP000298714"/>
    </source>
</evidence>
<evidence type="ECO:0008006" key="3">
    <source>
        <dbReference type="Google" id="ProtNLM"/>
    </source>
</evidence>
<keyword evidence="2" id="KW-1185">Reference proteome</keyword>
<dbReference type="RefSeq" id="WP_222874083.1">
    <property type="nucleotide sequence ID" value="NZ_CP039704.1"/>
</dbReference>
<dbReference type="Proteomes" id="UP000298714">
    <property type="component" value="Chromosome"/>
</dbReference>
<reference evidence="2" key="1">
    <citation type="submission" date="2019-04" db="EMBL/GenBank/DDBJ databases">
        <title>Complete genome sequence of Sphingomonas sp. W1-2-3.</title>
        <authorList>
            <person name="Im W.T."/>
        </authorList>
    </citation>
    <scope>NUCLEOTIDE SEQUENCE [LARGE SCALE GENOMIC DNA]</scope>
    <source>
        <strain evidence="2">W1-2-3</strain>
    </source>
</reference>
<gene>
    <name evidence="1" type="ORF">E6W36_05830</name>
</gene>
<name>A0A4D7C658_9SPHN</name>
<protein>
    <recommendedName>
        <fullName evidence="3">NAD(P)-dependent oxidoreductase</fullName>
    </recommendedName>
</protein>
<dbReference type="InterPro" id="IPR036291">
    <property type="entry name" value="NAD(P)-bd_dom_sf"/>
</dbReference>
<dbReference type="SUPFAM" id="SSF51735">
    <property type="entry name" value="NAD(P)-binding Rossmann-fold domains"/>
    <property type="match status" value="1"/>
</dbReference>
<sequence length="173" mass="19293">MPVTIQRPGVVVGEGGVPFHSALGLFNNDQHCQGWNDGRNGLAFVLVEDCASAIVKALQAGDAVLGRTDNIVGGVYMSAREYLEELRLVLGRPLKFHPQPIWLQQSGEVLKWAIKRAGGRAVDFPTTRDIRSRGMPCKWDISETERVLDWRPNYDPARFIERGIRVPARAMLD</sequence>
<organism evidence="1 2">
    <name type="scientific">Hankyongella ginsenosidimutans</name>
    <dbReference type="NCBI Taxonomy" id="1763828"/>
    <lineage>
        <taxon>Bacteria</taxon>
        <taxon>Pseudomonadati</taxon>
        <taxon>Pseudomonadota</taxon>
        <taxon>Alphaproteobacteria</taxon>
        <taxon>Sphingomonadales</taxon>
        <taxon>Sphingomonadaceae</taxon>
        <taxon>Hankyongella</taxon>
    </lineage>
</organism>
<dbReference type="Gene3D" id="3.40.50.720">
    <property type="entry name" value="NAD(P)-binding Rossmann-like Domain"/>
    <property type="match status" value="1"/>
</dbReference>
<dbReference type="KEGG" id="hgn:E6W36_05830"/>
<evidence type="ECO:0000313" key="1">
    <source>
        <dbReference type="EMBL" id="QCI79250.1"/>
    </source>
</evidence>
<dbReference type="AlphaFoldDB" id="A0A4D7C658"/>
<accession>A0A4D7C658</accession>